<organism evidence="3 4">
    <name type="scientific">Lacrimispora amygdalina</name>
    <dbReference type="NCBI Taxonomy" id="253257"/>
    <lineage>
        <taxon>Bacteria</taxon>
        <taxon>Bacillati</taxon>
        <taxon>Bacillota</taxon>
        <taxon>Clostridia</taxon>
        <taxon>Lachnospirales</taxon>
        <taxon>Lachnospiraceae</taxon>
        <taxon>Lacrimispora</taxon>
    </lineage>
</organism>
<dbReference type="GO" id="GO:0016810">
    <property type="term" value="F:hydrolase activity, acting on carbon-nitrogen (but not peptide) bonds"/>
    <property type="evidence" value="ECO:0007669"/>
    <property type="project" value="InterPro"/>
</dbReference>
<proteinExistence type="predicted"/>
<dbReference type="PANTHER" id="PTHR43794">
    <property type="entry name" value="AMINOHYDROLASE SSNA-RELATED"/>
    <property type="match status" value="1"/>
</dbReference>
<dbReference type="SUPFAM" id="SSF51338">
    <property type="entry name" value="Composite domain of metallo-dependent hydrolases"/>
    <property type="match status" value="1"/>
</dbReference>
<dbReference type="Pfam" id="PF01979">
    <property type="entry name" value="Amidohydro_1"/>
    <property type="match status" value="1"/>
</dbReference>
<sequence length="444" mass="48587">MENYDILIKNCQVLNPDMSVSSTCSVGIKDTWIKKIGSADEFVDSVATETLDGKGKLVMPGLIDGHTHTCQQLLRGRVADEYPMVWTRFLVPFESNLLPEDSYVSGQLACLEMIKNGTTAFADSGGVHMERVADAVIESGMRAAIAKSTMDMGNAITGAMKETASEAIDHTKELYKNYQGAGDGRVDIWFAIRQVMTCSRDLITMVGECAKELHTGIHAHLCEHKDEVSFCLQNYQKRPAEFLDEMGILGPNLLTAHNVMLSDHDIALMAERGVKMIHCPRANLANHGFPKAPQILEAGASVGLGCDGAAPSNLDIFDEMKVLRYSMLAYWGLPSFNPVVMTCPTLLKMASQGGANAIGHGDILGSVNEGKKADLILLNIDQPHITPTQNLVNTIVDAANGHDIIDSIINGKLVMKNREVLTLDEERIRFEATQHMNEIIKRAY</sequence>
<dbReference type="SUPFAM" id="SSF51556">
    <property type="entry name" value="Metallo-dependent hydrolases"/>
    <property type="match status" value="1"/>
</dbReference>
<name>A0A3E2NGB4_9FIRM</name>
<dbReference type="InterPro" id="IPR032466">
    <property type="entry name" value="Metal_Hydrolase"/>
</dbReference>
<feature type="domain" description="Amidohydrolase-related" evidence="2">
    <location>
        <begin position="57"/>
        <end position="414"/>
    </location>
</feature>
<dbReference type="InterPro" id="IPR011059">
    <property type="entry name" value="Metal-dep_hydrolase_composite"/>
</dbReference>
<dbReference type="Gene3D" id="2.30.40.10">
    <property type="entry name" value="Urease, subunit C, domain 1"/>
    <property type="match status" value="1"/>
</dbReference>
<dbReference type="InterPro" id="IPR050287">
    <property type="entry name" value="MTA/SAH_deaminase"/>
</dbReference>
<dbReference type="OrthoDB" id="9807210at2"/>
<evidence type="ECO:0000313" key="4">
    <source>
        <dbReference type="Proteomes" id="UP000260680"/>
    </source>
</evidence>
<protein>
    <submittedName>
        <fullName evidence="3">Amidohydrolase</fullName>
    </submittedName>
</protein>
<evidence type="ECO:0000313" key="3">
    <source>
        <dbReference type="EMBL" id="RFZ80015.1"/>
    </source>
</evidence>
<evidence type="ECO:0000256" key="1">
    <source>
        <dbReference type="ARBA" id="ARBA00022801"/>
    </source>
</evidence>
<dbReference type="PANTHER" id="PTHR43794:SF11">
    <property type="entry name" value="AMIDOHYDROLASE-RELATED DOMAIN-CONTAINING PROTEIN"/>
    <property type="match status" value="1"/>
</dbReference>
<dbReference type="InterPro" id="IPR006680">
    <property type="entry name" value="Amidohydro-rel"/>
</dbReference>
<gene>
    <name evidence="3" type="ORF">DS742_06030</name>
</gene>
<accession>A0A3E2NGB4</accession>
<reference evidence="3 4" key="1">
    <citation type="submission" date="2018-07" db="EMBL/GenBank/DDBJ databases">
        <title>New species, Clostridium PI-S10-A1B.</title>
        <authorList>
            <person name="Krishna G."/>
            <person name="Summeta K."/>
            <person name="Shikha S."/>
            <person name="Prabhu P.B."/>
            <person name="Suresh K."/>
        </authorList>
    </citation>
    <scope>NUCLEOTIDE SEQUENCE [LARGE SCALE GENOMIC DNA]</scope>
    <source>
        <strain evidence="3 4">PI-S10-A1B</strain>
    </source>
</reference>
<dbReference type="AlphaFoldDB" id="A0A3E2NGB4"/>
<dbReference type="Gene3D" id="3.20.20.140">
    <property type="entry name" value="Metal-dependent hydrolases"/>
    <property type="match status" value="1"/>
</dbReference>
<comment type="caution">
    <text evidence="3">The sequence shown here is derived from an EMBL/GenBank/DDBJ whole genome shotgun (WGS) entry which is preliminary data.</text>
</comment>
<dbReference type="Proteomes" id="UP000260680">
    <property type="component" value="Unassembled WGS sequence"/>
</dbReference>
<dbReference type="CDD" id="cd01298">
    <property type="entry name" value="ATZ_TRZ_like"/>
    <property type="match status" value="1"/>
</dbReference>
<evidence type="ECO:0000259" key="2">
    <source>
        <dbReference type="Pfam" id="PF01979"/>
    </source>
</evidence>
<keyword evidence="1" id="KW-0378">Hydrolase</keyword>
<dbReference type="EMBL" id="QOHO01000016">
    <property type="protein sequence ID" value="RFZ80015.1"/>
    <property type="molecule type" value="Genomic_DNA"/>
</dbReference>
<dbReference type="RefSeq" id="WP_117416099.1">
    <property type="nucleotide sequence ID" value="NZ_QOHO01000016.1"/>
</dbReference>